<dbReference type="PhylomeDB" id="A7TDP2"/>
<dbReference type="eggNOG" id="ENOG502S83P">
    <property type="taxonomic scope" value="Eukaryota"/>
</dbReference>
<dbReference type="AlphaFoldDB" id="A7TDP2"/>
<protein>
    <recommendedName>
        <fullName evidence="4">Cytochrome b-c1 complex subunit 10</fullName>
    </recommendedName>
</protein>
<dbReference type="Pfam" id="PF09796">
    <property type="entry name" value="QCR10"/>
    <property type="match status" value="1"/>
</dbReference>
<dbReference type="PANTHER" id="PTHR28254:SF1">
    <property type="entry name" value="CYTOCHROME B-C1 COMPLEX SUBUNIT 10, MITOCHONDRIAL"/>
    <property type="match status" value="1"/>
</dbReference>
<evidence type="ECO:0000313" key="3">
    <source>
        <dbReference type="Proteomes" id="UP000000267"/>
    </source>
</evidence>
<dbReference type="Proteomes" id="UP000000267">
    <property type="component" value="Unassembled WGS sequence"/>
</dbReference>
<dbReference type="EMBL" id="DS480378">
    <property type="protein sequence ID" value="EDO19512.1"/>
    <property type="molecule type" value="Genomic_DNA"/>
</dbReference>
<keyword evidence="1" id="KW-0472">Membrane</keyword>
<dbReference type="GO" id="GO:0045275">
    <property type="term" value="C:respiratory chain complex III"/>
    <property type="evidence" value="ECO:0007669"/>
    <property type="project" value="EnsemblFungi"/>
</dbReference>
<accession>A7TDP2</accession>
<dbReference type="HOGENOM" id="CLU_152072_2_0_1"/>
<organism evidence="3">
    <name type="scientific">Vanderwaltozyma polyspora (strain ATCC 22028 / DSM 70294 / BCRC 21397 / CBS 2163 / NBRC 10782 / NRRL Y-8283 / UCD 57-17)</name>
    <name type="common">Kluyveromyces polysporus</name>
    <dbReference type="NCBI Taxonomy" id="436907"/>
    <lineage>
        <taxon>Eukaryota</taxon>
        <taxon>Fungi</taxon>
        <taxon>Dikarya</taxon>
        <taxon>Ascomycota</taxon>
        <taxon>Saccharomycotina</taxon>
        <taxon>Saccharomycetes</taxon>
        <taxon>Saccharomycetales</taxon>
        <taxon>Saccharomycetaceae</taxon>
        <taxon>Vanderwaltozyma</taxon>
    </lineage>
</organism>
<keyword evidence="1" id="KW-1133">Transmembrane helix</keyword>
<keyword evidence="3" id="KW-1185">Reference proteome</keyword>
<evidence type="ECO:0008006" key="4">
    <source>
        <dbReference type="Google" id="ProtNLM"/>
    </source>
</evidence>
<dbReference type="GO" id="GO:0008121">
    <property type="term" value="F:quinol-cytochrome-c reductase activity"/>
    <property type="evidence" value="ECO:0007669"/>
    <property type="project" value="EnsemblFungi"/>
</dbReference>
<feature type="transmembrane region" description="Helical" evidence="1">
    <location>
        <begin position="31"/>
        <end position="52"/>
    </location>
</feature>
<dbReference type="OrthoDB" id="2391627at2759"/>
<dbReference type="FunCoup" id="A7TDP2">
    <property type="interactions" value="133"/>
</dbReference>
<evidence type="ECO:0000256" key="1">
    <source>
        <dbReference type="SAM" id="Phobius"/>
    </source>
</evidence>
<dbReference type="OMA" id="VFTEGWP"/>
<dbReference type="GO" id="GO:0006122">
    <property type="term" value="P:mitochondrial electron transport, ubiquinol to cytochrome c"/>
    <property type="evidence" value="ECO:0007669"/>
    <property type="project" value="EnsemblFungi"/>
</dbReference>
<dbReference type="KEGG" id="vpo:Kpol_1018p43"/>
<dbReference type="GO" id="GO:0005743">
    <property type="term" value="C:mitochondrial inner membrane"/>
    <property type="evidence" value="ECO:0007669"/>
    <property type="project" value="EnsemblFungi"/>
</dbReference>
<dbReference type="PANTHER" id="PTHR28254">
    <property type="entry name" value="CYTOCHROME B-C1 COMPLEX SUBUNIT 10"/>
    <property type="match status" value="1"/>
</dbReference>
<dbReference type="STRING" id="436907.A7TDP2"/>
<dbReference type="InterPro" id="IPR019182">
    <property type="entry name" value="Cytochrome_b-c1_su10_fun"/>
</dbReference>
<keyword evidence="1" id="KW-0812">Transmembrane</keyword>
<evidence type="ECO:0000313" key="2">
    <source>
        <dbReference type="EMBL" id="EDO19512.1"/>
    </source>
</evidence>
<dbReference type="InParanoid" id="A7TDP2"/>
<sequence>MVAYVSQLAFKTVPHFGKISTKNLASYAPNLMLWGGAWASCVAVYTSGWPIFQDTFYKKLPYFGSYWVKEVLPEDKQY</sequence>
<proteinExistence type="predicted"/>
<dbReference type="RefSeq" id="XP_001647370.1">
    <property type="nucleotide sequence ID" value="XM_001647320.1"/>
</dbReference>
<name>A7TDP2_VANPO</name>
<dbReference type="GeneID" id="5547869"/>
<reference evidence="2 3" key="1">
    <citation type="journal article" date="2007" name="Proc. Natl. Acad. Sci. U.S.A.">
        <title>Independent sorting-out of thousands of duplicated gene pairs in two yeast species descended from a whole-genome duplication.</title>
        <authorList>
            <person name="Scannell D.R."/>
            <person name="Frank A.C."/>
            <person name="Conant G.C."/>
            <person name="Byrne K.P."/>
            <person name="Woolfit M."/>
            <person name="Wolfe K.H."/>
        </authorList>
    </citation>
    <scope>NUCLEOTIDE SEQUENCE [LARGE SCALE GENOMIC DNA]</scope>
    <source>
        <strain evidence="3">ATCC 22028 / DSM 70294 / BCRC 21397 / CBS 2163 / NBRC 10782 / NRRL Y-8283 / UCD 57-17</strain>
    </source>
</reference>
<gene>
    <name evidence="2" type="ORF">Kpol_1018p43</name>
</gene>